<reference evidence="2" key="2">
    <citation type="submission" date="2020-02" db="EMBL/GenBank/DDBJ databases">
        <authorList>
            <person name="Gilchrist C.L.M."/>
            <person name="Chooi Y.-H."/>
        </authorList>
    </citation>
    <scope>NUCLEOTIDE SEQUENCE</scope>
    <source>
        <strain evidence="2">MST-FP2251</strain>
    </source>
</reference>
<keyword evidence="3" id="KW-1185">Reference proteome</keyword>
<accession>A0AAD4CD66</accession>
<dbReference type="Pfam" id="PF06985">
    <property type="entry name" value="HET"/>
    <property type="match status" value="1"/>
</dbReference>
<dbReference type="Proteomes" id="UP001194746">
    <property type="component" value="Unassembled WGS sequence"/>
</dbReference>
<evidence type="ECO:0000313" key="3">
    <source>
        <dbReference type="Proteomes" id="UP001194746"/>
    </source>
</evidence>
<organism evidence="2 3">
    <name type="scientific">Aspergillus nanangensis</name>
    <dbReference type="NCBI Taxonomy" id="2582783"/>
    <lineage>
        <taxon>Eukaryota</taxon>
        <taxon>Fungi</taxon>
        <taxon>Dikarya</taxon>
        <taxon>Ascomycota</taxon>
        <taxon>Pezizomycotina</taxon>
        <taxon>Eurotiomycetes</taxon>
        <taxon>Eurotiomycetidae</taxon>
        <taxon>Eurotiales</taxon>
        <taxon>Aspergillaceae</taxon>
        <taxon>Aspergillus</taxon>
        <taxon>Aspergillus subgen. Circumdati</taxon>
    </lineage>
</organism>
<gene>
    <name evidence="2" type="ORF">FE257_003102</name>
</gene>
<proteinExistence type="predicted"/>
<name>A0AAD4CD66_ASPNN</name>
<feature type="domain" description="Heterokaryon incompatibility" evidence="1">
    <location>
        <begin position="48"/>
        <end position="217"/>
    </location>
</feature>
<evidence type="ECO:0000313" key="2">
    <source>
        <dbReference type="EMBL" id="KAF9883668.1"/>
    </source>
</evidence>
<protein>
    <recommendedName>
        <fullName evidence="1">Heterokaryon incompatibility domain-containing protein</fullName>
    </recommendedName>
</protein>
<evidence type="ECO:0000259" key="1">
    <source>
        <dbReference type="Pfam" id="PF06985"/>
    </source>
</evidence>
<reference evidence="2" key="1">
    <citation type="journal article" date="2019" name="Beilstein J. Org. Chem.">
        <title>Nanangenines: drimane sesquiterpenoids as the dominant metabolite cohort of a novel Australian fungus, Aspergillus nanangensis.</title>
        <authorList>
            <person name="Lacey H.J."/>
            <person name="Gilchrist C.L.M."/>
            <person name="Crombie A."/>
            <person name="Kalaitzis J.A."/>
            <person name="Vuong D."/>
            <person name="Rutledge P.J."/>
            <person name="Turner P."/>
            <person name="Pitt J.I."/>
            <person name="Lacey E."/>
            <person name="Chooi Y.H."/>
            <person name="Piggott A.M."/>
        </authorList>
    </citation>
    <scope>NUCLEOTIDE SEQUENCE</scope>
    <source>
        <strain evidence="2">MST-FP2251</strain>
    </source>
</reference>
<dbReference type="InterPro" id="IPR052895">
    <property type="entry name" value="HetReg/Transcr_Mod"/>
</dbReference>
<comment type="caution">
    <text evidence="2">The sequence shown here is derived from an EMBL/GenBank/DDBJ whole genome shotgun (WGS) entry which is preliminary data.</text>
</comment>
<dbReference type="PANTHER" id="PTHR24148">
    <property type="entry name" value="ANKYRIN REPEAT DOMAIN-CONTAINING PROTEIN 39 HOMOLOG-RELATED"/>
    <property type="match status" value="1"/>
</dbReference>
<dbReference type="EMBL" id="VCAU01000154">
    <property type="protein sequence ID" value="KAF9883668.1"/>
    <property type="molecule type" value="Genomic_DNA"/>
</dbReference>
<sequence length="653" mass="73591">MSNKDFPYTPLNPDKKEIRVITITPEKHPEKPLRCSLQIVSLNEHPKFEALSYVWGDVVATTEISVENLPFNVTTNLAAALRSLRHLKKPRTLWIDFICIDQENTKEKNKQLPLMGRIYQDAIAVVAWLGPQTENIEHTDLMMRDKFPTGKKGSSSSSSILDEIRHITKAPFFSSSSSSSSTASRRRQELVSTTRAIEGFIEIVSAPYWKRVWTFQEYYLPSVEPVCICGSITFSLPALVSLHKHFLGLLQPFMNDINAMGPKENDAADAAEYHELRTRSGEFTARLREFATMQGFAHDIASLRKSSWSFADVLDLTVERQCFNPLDRFYGLYALVPGIQEKYPANYDNTPEIAMLQTSMFILIHEGMDFVFNLFHFHEASSRGLVVDGPLPSWVPDYRNSTVRSGFKVKSLDKGLEDWETKEGRMTNLSLLPFKFVLHFWARLVGRCRVVFRFAADLADIVDRVVTVSSSNNSSSSNNNSSSDNNTGLSWGNGLDSSNFRARFLWACLAHTILQQNFTLEEVFAELTDLHQALRAGDDIPRKPHTSCMAELVRGLRQLAGKTVFCLPDSGVGGFGTGIGAIQDEDLLILSGKMMNPVALRELGTKKMGDSDRVHYEMVGNVFVEGLAEDQRESPTPLLGELKDREFEEYRIE</sequence>
<dbReference type="AlphaFoldDB" id="A0AAD4CD66"/>
<dbReference type="InterPro" id="IPR010730">
    <property type="entry name" value="HET"/>
</dbReference>
<dbReference type="PANTHER" id="PTHR24148:SF64">
    <property type="entry name" value="HETEROKARYON INCOMPATIBILITY DOMAIN-CONTAINING PROTEIN"/>
    <property type="match status" value="1"/>
</dbReference>